<dbReference type="InterPro" id="IPR037293">
    <property type="entry name" value="Gal_Oxidase_central_sf"/>
</dbReference>
<feature type="compositionally biased region" description="Pro residues" evidence="1">
    <location>
        <begin position="108"/>
        <end position="125"/>
    </location>
</feature>
<dbReference type="Gene3D" id="2.130.10.80">
    <property type="entry name" value="Galactose oxidase/kelch, beta-propeller"/>
    <property type="match status" value="1"/>
</dbReference>
<comment type="caution">
    <text evidence="2">The sequence shown here is derived from an EMBL/GenBank/DDBJ whole genome shotgun (WGS) entry which is preliminary data.</text>
</comment>
<protein>
    <submittedName>
        <fullName evidence="2">Uncharacterized protein</fullName>
    </submittedName>
</protein>
<sequence length="242" mass="25402">MTSSSQGISASTIPRMYHSSATLTPNGSILLAGSNLNRDITIGVQFYSPAYLCKPRPTYNRLPATVNYNSKFTLTGELLANTNDVTVTITCQHCAITALVVPSCPPPKPPAAYPAHRPPPAPPPAASDRRLHYPPTAAACRPPPTPPTDRRRPAPAAPPRTAYPATRSTAACPTARPARAPAEEWEGGGRSAGQAGGGQRGSTVIARLSAWWRASIPGLEDSALRPPVVTPDYAYGGLAYGT</sequence>
<name>A0AAD6UPF4_9AGAR</name>
<feature type="compositionally biased region" description="Gly residues" evidence="1">
    <location>
        <begin position="188"/>
        <end position="200"/>
    </location>
</feature>
<feature type="region of interest" description="Disordered" evidence="1">
    <location>
        <begin position="108"/>
        <end position="200"/>
    </location>
</feature>
<gene>
    <name evidence="2" type="ORF">GGX14DRAFT_579463</name>
</gene>
<reference evidence="2" key="1">
    <citation type="submission" date="2023-03" db="EMBL/GenBank/DDBJ databases">
        <title>Massive genome expansion in bonnet fungi (Mycena s.s.) driven by repeated elements and novel gene families across ecological guilds.</title>
        <authorList>
            <consortium name="Lawrence Berkeley National Laboratory"/>
            <person name="Harder C.B."/>
            <person name="Miyauchi S."/>
            <person name="Viragh M."/>
            <person name="Kuo A."/>
            <person name="Thoen E."/>
            <person name="Andreopoulos B."/>
            <person name="Lu D."/>
            <person name="Skrede I."/>
            <person name="Drula E."/>
            <person name="Henrissat B."/>
            <person name="Morin E."/>
            <person name="Kohler A."/>
            <person name="Barry K."/>
            <person name="LaButti K."/>
            <person name="Morin E."/>
            <person name="Salamov A."/>
            <person name="Lipzen A."/>
            <person name="Mereny Z."/>
            <person name="Hegedus B."/>
            <person name="Baldrian P."/>
            <person name="Stursova M."/>
            <person name="Weitz H."/>
            <person name="Taylor A."/>
            <person name="Grigoriev I.V."/>
            <person name="Nagy L.G."/>
            <person name="Martin F."/>
            <person name="Kauserud H."/>
        </authorList>
    </citation>
    <scope>NUCLEOTIDE SEQUENCE</scope>
    <source>
        <strain evidence="2">9144</strain>
    </source>
</reference>
<keyword evidence="3" id="KW-1185">Reference proteome</keyword>
<organism evidence="2 3">
    <name type="scientific">Mycena pura</name>
    <dbReference type="NCBI Taxonomy" id="153505"/>
    <lineage>
        <taxon>Eukaryota</taxon>
        <taxon>Fungi</taxon>
        <taxon>Dikarya</taxon>
        <taxon>Basidiomycota</taxon>
        <taxon>Agaricomycotina</taxon>
        <taxon>Agaricomycetes</taxon>
        <taxon>Agaricomycetidae</taxon>
        <taxon>Agaricales</taxon>
        <taxon>Marasmiineae</taxon>
        <taxon>Mycenaceae</taxon>
        <taxon>Mycena</taxon>
    </lineage>
</organism>
<proteinExistence type="predicted"/>
<evidence type="ECO:0000256" key="1">
    <source>
        <dbReference type="SAM" id="MobiDB-lite"/>
    </source>
</evidence>
<evidence type="ECO:0000313" key="2">
    <source>
        <dbReference type="EMBL" id="KAJ7190868.1"/>
    </source>
</evidence>
<dbReference type="EMBL" id="JARJCW010000141">
    <property type="protein sequence ID" value="KAJ7190868.1"/>
    <property type="molecule type" value="Genomic_DNA"/>
</dbReference>
<dbReference type="Proteomes" id="UP001219525">
    <property type="component" value="Unassembled WGS sequence"/>
</dbReference>
<dbReference type="AlphaFoldDB" id="A0AAD6UPF4"/>
<feature type="compositionally biased region" description="Low complexity" evidence="1">
    <location>
        <begin position="159"/>
        <end position="180"/>
    </location>
</feature>
<evidence type="ECO:0000313" key="3">
    <source>
        <dbReference type="Proteomes" id="UP001219525"/>
    </source>
</evidence>
<dbReference type="PANTHER" id="PTHR32208">
    <property type="entry name" value="SECRETED PROTEIN-RELATED"/>
    <property type="match status" value="1"/>
</dbReference>
<accession>A0AAD6UPF4</accession>
<dbReference type="PANTHER" id="PTHR32208:SF21">
    <property type="entry name" value="LOW QUALITY PROTEIN: ALDEHYDE OXIDASE GLOX-LIKE"/>
    <property type="match status" value="1"/>
</dbReference>